<evidence type="ECO:0000256" key="9">
    <source>
        <dbReference type="ARBA" id="ARBA00023004"/>
    </source>
</evidence>
<evidence type="ECO:0000259" key="18">
    <source>
        <dbReference type="Pfam" id="PF00903"/>
    </source>
</evidence>
<dbReference type="InterPro" id="IPR000873">
    <property type="entry name" value="AMP-dep_synth/lig_dom"/>
</dbReference>
<evidence type="ECO:0000256" key="2">
    <source>
        <dbReference type="ARBA" id="ARBA00006432"/>
    </source>
</evidence>
<dbReference type="InterPro" id="IPR002938">
    <property type="entry name" value="FAD-bd"/>
</dbReference>
<dbReference type="Pfam" id="PF01494">
    <property type="entry name" value="FAD_binding_3"/>
    <property type="match status" value="1"/>
</dbReference>
<keyword evidence="4" id="KW-0436">Ligase</keyword>
<dbReference type="Gene3D" id="3.10.180.10">
    <property type="entry name" value="2,3-Dihydroxybiphenyl 1,2-Dioxygenase, domain 1"/>
    <property type="match status" value="1"/>
</dbReference>
<keyword evidence="7" id="KW-0223">Dioxygenase</keyword>
<keyword evidence="6" id="KW-0058">Aromatic hydrocarbons catabolism</keyword>
<dbReference type="GO" id="GO:0031956">
    <property type="term" value="F:medium-chain fatty acid-CoA ligase activity"/>
    <property type="evidence" value="ECO:0007669"/>
    <property type="project" value="UniProtKB-EC"/>
</dbReference>
<reference evidence="22" key="1">
    <citation type="submission" date="2016-11" db="UniProtKB">
        <authorList>
            <consortium name="WormBaseParasite"/>
        </authorList>
    </citation>
    <scope>IDENTIFICATION</scope>
</reference>
<feature type="domain" description="AMP-binding enzyme C-terminal" evidence="20">
    <location>
        <begin position="901"/>
        <end position="977"/>
    </location>
</feature>
<dbReference type="InterPro" id="IPR029058">
    <property type="entry name" value="AB_hydrolase_fold"/>
</dbReference>
<evidence type="ECO:0000256" key="11">
    <source>
        <dbReference type="ARBA" id="ARBA00039009"/>
    </source>
</evidence>
<evidence type="ECO:0000313" key="21">
    <source>
        <dbReference type="Proteomes" id="UP000095287"/>
    </source>
</evidence>
<organism evidence="21 22">
    <name type="scientific">Steinernema glaseri</name>
    <dbReference type="NCBI Taxonomy" id="37863"/>
    <lineage>
        <taxon>Eukaryota</taxon>
        <taxon>Metazoa</taxon>
        <taxon>Ecdysozoa</taxon>
        <taxon>Nematoda</taxon>
        <taxon>Chromadorea</taxon>
        <taxon>Rhabditida</taxon>
        <taxon>Tylenchina</taxon>
        <taxon>Panagrolaimomorpha</taxon>
        <taxon>Strongyloidoidea</taxon>
        <taxon>Steinernematidae</taxon>
        <taxon>Steinernema</taxon>
    </lineage>
</organism>
<name>A0A1I7Y3P3_9BILA</name>
<feature type="region of interest" description="Disordered" evidence="16">
    <location>
        <begin position="1"/>
        <end position="20"/>
    </location>
</feature>
<evidence type="ECO:0000256" key="7">
    <source>
        <dbReference type="ARBA" id="ARBA00022964"/>
    </source>
</evidence>
<evidence type="ECO:0000256" key="10">
    <source>
        <dbReference type="ARBA" id="ARBA00037247"/>
    </source>
</evidence>
<feature type="compositionally biased region" description="Polar residues" evidence="16">
    <location>
        <begin position="1"/>
        <end position="11"/>
    </location>
</feature>
<dbReference type="Pfam" id="PF00501">
    <property type="entry name" value="AMP-binding"/>
    <property type="match status" value="1"/>
</dbReference>
<evidence type="ECO:0000259" key="20">
    <source>
        <dbReference type="Pfam" id="PF13193"/>
    </source>
</evidence>
<dbReference type="InterPro" id="IPR020845">
    <property type="entry name" value="AMP-binding_CS"/>
</dbReference>
<dbReference type="PANTHER" id="PTHR43201:SF5">
    <property type="entry name" value="MEDIUM-CHAIN ACYL-COA LIGASE ACSF2, MITOCHONDRIAL"/>
    <property type="match status" value="1"/>
</dbReference>
<comment type="catalytic activity">
    <reaction evidence="13">
        <text>octanoate + ATP + CoA = octanoyl-CoA + AMP + diphosphate</text>
        <dbReference type="Rhea" id="RHEA:33631"/>
        <dbReference type="ChEBI" id="CHEBI:25646"/>
        <dbReference type="ChEBI" id="CHEBI:30616"/>
        <dbReference type="ChEBI" id="CHEBI:33019"/>
        <dbReference type="ChEBI" id="CHEBI:57287"/>
        <dbReference type="ChEBI" id="CHEBI:57386"/>
        <dbReference type="ChEBI" id="CHEBI:456215"/>
    </reaction>
</comment>
<dbReference type="Pfam" id="PF00903">
    <property type="entry name" value="Glyoxalase"/>
    <property type="match status" value="1"/>
</dbReference>
<dbReference type="SUPFAM" id="SSF53474">
    <property type="entry name" value="alpha/beta-Hydrolases"/>
    <property type="match status" value="1"/>
</dbReference>
<dbReference type="PROSITE" id="PS00082">
    <property type="entry name" value="EXTRADIOL_DIOXYGENAS"/>
    <property type="match status" value="1"/>
</dbReference>
<dbReference type="GO" id="GO:0008198">
    <property type="term" value="F:ferrous iron binding"/>
    <property type="evidence" value="ECO:0007669"/>
    <property type="project" value="InterPro"/>
</dbReference>
<comment type="function">
    <text evidence="10">Acyl-CoA synthases catalyze the initial reaction in fatty acid metabolism, by forming a thioester with CoA. Has some preference toward medium-chain substrates. Plays a role in adipocyte differentiation.</text>
</comment>
<dbReference type="Pfam" id="PF13193">
    <property type="entry name" value="AMP-binding_C"/>
    <property type="match status" value="1"/>
</dbReference>
<evidence type="ECO:0000259" key="17">
    <source>
        <dbReference type="Pfam" id="PF00501"/>
    </source>
</evidence>
<comment type="similarity">
    <text evidence="2">Belongs to the ATP-dependent AMP-binding enzyme family.</text>
</comment>
<evidence type="ECO:0000259" key="19">
    <source>
        <dbReference type="Pfam" id="PF01494"/>
    </source>
</evidence>
<dbReference type="WBParaSite" id="L893_g12353.t1">
    <property type="protein sequence ID" value="L893_g12353.t1"/>
    <property type="gene ID" value="L893_g12353"/>
</dbReference>
<evidence type="ECO:0000256" key="12">
    <source>
        <dbReference type="ARBA" id="ARBA00039638"/>
    </source>
</evidence>
<evidence type="ECO:0000256" key="8">
    <source>
        <dbReference type="ARBA" id="ARBA00023002"/>
    </source>
</evidence>
<evidence type="ECO:0000256" key="1">
    <source>
        <dbReference type="ARBA" id="ARBA00001954"/>
    </source>
</evidence>
<dbReference type="InterPro" id="IPR029069">
    <property type="entry name" value="HotDog_dom_sf"/>
</dbReference>
<accession>A0A1I7Y3P3</accession>
<proteinExistence type="inferred from homology"/>
<dbReference type="InterPro" id="IPR045851">
    <property type="entry name" value="AMP-bd_C_sf"/>
</dbReference>
<keyword evidence="21" id="KW-1185">Reference proteome</keyword>
<evidence type="ECO:0000256" key="14">
    <source>
        <dbReference type="ARBA" id="ARBA00048277"/>
    </source>
</evidence>
<dbReference type="GO" id="GO:0051213">
    <property type="term" value="F:dioxygenase activity"/>
    <property type="evidence" value="ECO:0007669"/>
    <property type="project" value="UniProtKB-KW"/>
</dbReference>
<comment type="catalytic activity">
    <reaction evidence="14">
        <text>a medium-chain fatty acid + ATP + CoA = a medium-chain fatty acyl-CoA + AMP + diphosphate</text>
        <dbReference type="Rhea" id="RHEA:48340"/>
        <dbReference type="ChEBI" id="CHEBI:30616"/>
        <dbReference type="ChEBI" id="CHEBI:33019"/>
        <dbReference type="ChEBI" id="CHEBI:57287"/>
        <dbReference type="ChEBI" id="CHEBI:59558"/>
        <dbReference type="ChEBI" id="CHEBI:90546"/>
        <dbReference type="ChEBI" id="CHEBI:456215"/>
        <dbReference type="EC" id="6.2.1.2"/>
    </reaction>
</comment>
<feature type="domain" description="FAD-binding" evidence="19">
    <location>
        <begin position="1141"/>
        <end position="1309"/>
    </location>
</feature>
<dbReference type="EC" id="6.2.1.2" evidence="11"/>
<keyword evidence="9" id="KW-0408">Iron</keyword>
<evidence type="ECO:0000256" key="4">
    <source>
        <dbReference type="ARBA" id="ARBA00022598"/>
    </source>
</evidence>
<dbReference type="Gene3D" id="3.40.50.1820">
    <property type="entry name" value="alpha/beta hydrolase"/>
    <property type="match status" value="1"/>
</dbReference>
<protein>
    <recommendedName>
        <fullName evidence="12">Medium-chain acyl-CoA ligase ACSF2, mitochondrial</fullName>
        <ecNumber evidence="11">6.2.1.2</ecNumber>
    </recommendedName>
</protein>
<evidence type="ECO:0000256" key="6">
    <source>
        <dbReference type="ARBA" id="ARBA00022797"/>
    </source>
</evidence>
<dbReference type="PROSITE" id="PS00455">
    <property type="entry name" value="AMP_BINDING"/>
    <property type="match status" value="1"/>
</dbReference>
<sequence>MNRHSNSTAQPTAGFLNTDWNPRDVPAGTITRNVVLRTADQAATGGSLYAPAQGADTVVCIMHPREFMACHYLIPDIVGAGYAAWSQSPRSVGNDLRLEHEFALHDVAAGLQYLRSAGFKRIILLGNSGGAGLYALYAQQSALPAEQRIARTPAGRPTNLADLDMPAVDGAQFIERYRAAQRDRVARIDQHARELIERRQQARQRVKEAGAQASQEDRRLAAHTPIINVWRTDADLRCFDLSQDSSDRKPGSFGNGSTIAFFYYLGSQEPAGMRTRAVARPLPDDHEADATHTAWLVDGPQELRAWKERLEAQNLDVSVETRHEVIESIYVRDPNGYFVEFTHKLRPLTQLDALDAQITLEAAMALEDQAFAKGQLLTDIDVVWNQKAQLVGQHEQAESAAVRVFVPRVDEFSSLIRSAEQHPDCKVLAGKDYDIIQASGPIEFERKALGLKPALWASQGGRRQMNNINYPIDGVVYPSAERAQAALASGSWIASTVGDALRHTARQYPERMAFISDERSVSFADLDQDSERLAAALLKLGLNPGDRAIFQLGTTVETVIVLLACFKAGIVPVCSLPQHREVEIGQLAEQSQARGYFVQADFSPNFDLLSFAQSMLERHASLEHLILVRGQSTGTPDMQQLIASVSFEEAKQKLAQVKLGLSDVLSFQLSGGTTGVPKIIPRFHAEYLGHSAGWCRRYLIDADSRIIWSLPLIHNAGSLYALIPPVLFGTSVVLMPRVDIKRMLDLIAEHRVTHALSIGPIAPQLMAYPDIASHDLSSLKLFSTMSRADSLEKHLGLPCSNLYGITEGLLLGSPADAPDTVRHATQGSSGCADDEIRLFKPTLDELSPEGEANERSFTRDGFYRTGDMVKAHRIDGVLYYSFEGRLHDNVNRGGEKIGCEEVEAHVSQHPAVSDAKLVAMPDPFYGEKACVFIIPRPGHQAPDVKELAQFLIGRGLAKYKCPERVESLEEFPLTRVGVVYTATFSDYVIAAAELFYGELFGTTPQQGKSEQGFGTPTRALSFDFQRSLRPDEEFDMAVHVLEVFEQNPEGATYGWGVVFSDIGLSFLQKADPDFYQEFIAHHERCDYMEIVHQSCHVQVHGNHFSRTSRIDMLRVLQQACQREGIRIHYDQRIEDVRKLAAECDLLIAADGGNSAVRTQMAEHFRPSFTRRRNKFAWYGTHQRFHPVTLIFRDTPYGVFIAHSYQYSPELSTFLVEVDPETWERAGLHEASEEESRRFCAEVFRTELGSNELLSNRSLWFEANIVSNENWYHDNVVLLGDALRTVHFSLGSGTRMAMQDAIALHQGLVAHPGDIQAAFAAFRAARDTSSSSFQQSASLSLDWYENVADKMHLDPVAFAYDYMRRTGKVSHEDLQQRDPLFTAAYEALHLTQ</sequence>
<dbReference type="SUPFAM" id="SSF51905">
    <property type="entry name" value="FAD/NAD(P)-binding domain"/>
    <property type="match status" value="1"/>
</dbReference>
<dbReference type="InterPro" id="IPR000486">
    <property type="entry name" value="Xdiol_ring_cleave_dOase_1/2"/>
</dbReference>
<dbReference type="Gene3D" id="3.30.9.20">
    <property type="match status" value="1"/>
</dbReference>
<evidence type="ECO:0000256" key="3">
    <source>
        <dbReference type="ARBA" id="ARBA00008784"/>
    </source>
</evidence>
<feature type="domain" description="AMP-dependent synthetase/ligase" evidence="17">
    <location>
        <begin position="502"/>
        <end position="842"/>
    </location>
</feature>
<evidence type="ECO:0000256" key="16">
    <source>
        <dbReference type="SAM" id="MobiDB-lite"/>
    </source>
</evidence>
<evidence type="ECO:0000256" key="15">
    <source>
        <dbReference type="SAM" id="Coils"/>
    </source>
</evidence>
<dbReference type="InterPro" id="IPR025110">
    <property type="entry name" value="AMP-bd_C"/>
</dbReference>
<comment type="similarity">
    <text evidence="3">Belongs to the extradiol ring-cleavage dioxygenase family.</text>
</comment>
<dbReference type="Gene3D" id="3.40.50.12780">
    <property type="entry name" value="N-terminal domain of ligase-like"/>
    <property type="match status" value="1"/>
</dbReference>
<dbReference type="SUPFAM" id="SSF54593">
    <property type="entry name" value="Glyoxalase/Bleomycin resistance protein/Dihydroxybiphenyl dioxygenase"/>
    <property type="match status" value="1"/>
</dbReference>
<evidence type="ECO:0000313" key="22">
    <source>
        <dbReference type="WBParaSite" id="L893_g12353.t1"/>
    </source>
</evidence>
<evidence type="ECO:0000256" key="5">
    <source>
        <dbReference type="ARBA" id="ARBA00022723"/>
    </source>
</evidence>
<keyword evidence="5" id="KW-0479">Metal-binding</keyword>
<keyword evidence="15" id="KW-0175">Coiled coil</keyword>
<dbReference type="InterPro" id="IPR004360">
    <property type="entry name" value="Glyas_Fos-R_dOase_dom"/>
</dbReference>
<dbReference type="GO" id="GO:0071949">
    <property type="term" value="F:FAD binding"/>
    <property type="evidence" value="ECO:0007669"/>
    <property type="project" value="InterPro"/>
</dbReference>
<dbReference type="Gene3D" id="3.50.50.60">
    <property type="entry name" value="FAD/NAD(P)-binding domain"/>
    <property type="match status" value="1"/>
</dbReference>
<dbReference type="Proteomes" id="UP000095287">
    <property type="component" value="Unplaced"/>
</dbReference>
<dbReference type="InterPro" id="IPR029068">
    <property type="entry name" value="Glyas_Bleomycin-R_OHBP_Dase"/>
</dbReference>
<feature type="domain" description="Glyoxalase/fosfomycin resistance/dioxygenase" evidence="18">
    <location>
        <begin position="280"/>
        <end position="341"/>
    </location>
</feature>
<dbReference type="GO" id="GO:0006631">
    <property type="term" value="P:fatty acid metabolic process"/>
    <property type="evidence" value="ECO:0007669"/>
    <property type="project" value="TreeGrafter"/>
</dbReference>
<dbReference type="SUPFAM" id="SSF56801">
    <property type="entry name" value="Acetyl-CoA synthetase-like"/>
    <property type="match status" value="1"/>
</dbReference>
<keyword evidence="8" id="KW-0560">Oxidoreductase</keyword>
<dbReference type="PANTHER" id="PTHR43201">
    <property type="entry name" value="ACYL-COA SYNTHETASE"/>
    <property type="match status" value="1"/>
</dbReference>
<dbReference type="Gene3D" id="3.30.300.30">
    <property type="match status" value="1"/>
</dbReference>
<dbReference type="InterPro" id="IPR036188">
    <property type="entry name" value="FAD/NAD-bd_sf"/>
</dbReference>
<dbReference type="InterPro" id="IPR042099">
    <property type="entry name" value="ANL_N_sf"/>
</dbReference>
<comment type="cofactor">
    <cofactor evidence="1">
        <name>Fe(2+)</name>
        <dbReference type="ChEBI" id="CHEBI:29033"/>
    </cofactor>
</comment>
<dbReference type="SUPFAM" id="SSF54637">
    <property type="entry name" value="Thioesterase/thiol ester dehydrase-isomerase"/>
    <property type="match status" value="1"/>
</dbReference>
<feature type="coiled-coil region" evidence="15">
    <location>
        <begin position="185"/>
        <end position="219"/>
    </location>
</feature>
<evidence type="ECO:0000256" key="13">
    <source>
        <dbReference type="ARBA" id="ARBA00047319"/>
    </source>
</evidence>